<dbReference type="InterPro" id="IPR004099">
    <property type="entry name" value="Pyr_nucl-diS_OxRdtase_dimer"/>
</dbReference>
<evidence type="ECO:0000313" key="4">
    <source>
        <dbReference type="Proteomes" id="UP000183530"/>
    </source>
</evidence>
<dbReference type="RefSeq" id="WP_071894152.1">
    <property type="nucleotide sequence ID" value="NZ_JACHDR010000001.1"/>
</dbReference>
<name>A0A1L2ZNQ2_9MICC</name>
<evidence type="ECO:0000259" key="1">
    <source>
        <dbReference type="Pfam" id="PF02852"/>
    </source>
</evidence>
<evidence type="ECO:0000313" key="5">
    <source>
        <dbReference type="Proteomes" id="UP000580797"/>
    </source>
</evidence>
<dbReference type="AlphaFoldDB" id="A0A1L2ZNQ2"/>
<dbReference type="InterPro" id="IPR016156">
    <property type="entry name" value="FAD/NAD-linked_Rdtase_dimer_sf"/>
</dbReference>
<organism evidence="2 4">
    <name type="scientific">Neomicrococcus aestuarii</name>
    <dbReference type="NCBI Taxonomy" id="556325"/>
    <lineage>
        <taxon>Bacteria</taxon>
        <taxon>Bacillati</taxon>
        <taxon>Actinomycetota</taxon>
        <taxon>Actinomycetes</taxon>
        <taxon>Micrococcales</taxon>
        <taxon>Micrococcaceae</taxon>
        <taxon>Neomicrococcus</taxon>
    </lineage>
</organism>
<dbReference type="EMBL" id="CP018135">
    <property type="protein sequence ID" value="APF40671.1"/>
    <property type="molecule type" value="Genomic_DNA"/>
</dbReference>
<dbReference type="STRING" id="556325.BHE16_06195"/>
<dbReference type="SUPFAM" id="SSF55424">
    <property type="entry name" value="FAD/NAD-linked reductases, dimerisation (C-terminal) domain"/>
    <property type="match status" value="1"/>
</dbReference>
<keyword evidence="3" id="KW-0670">Pyruvate</keyword>
<dbReference type="Pfam" id="PF02852">
    <property type="entry name" value="Pyr_redox_dim"/>
    <property type="match status" value="1"/>
</dbReference>
<evidence type="ECO:0000313" key="3">
    <source>
        <dbReference type="EMBL" id="MBB5512381.1"/>
    </source>
</evidence>
<dbReference type="Proteomes" id="UP000183530">
    <property type="component" value="Chromosome"/>
</dbReference>
<reference evidence="2 4" key="1">
    <citation type="submission" date="2016-11" db="EMBL/GenBank/DDBJ databases">
        <title>Genome sequencing of Zhihengliuella aestuarii B18 antagonistic to Plasmodiophora brassicae.</title>
        <authorList>
            <person name="Luo Y."/>
        </authorList>
    </citation>
    <scope>NUCLEOTIDE SEQUENCE [LARGE SCALE GENOMIC DNA]</scope>
    <source>
        <strain evidence="2 4">B18</strain>
    </source>
</reference>
<dbReference type="EMBL" id="JACHDR010000001">
    <property type="protein sequence ID" value="MBB5512381.1"/>
    <property type="molecule type" value="Genomic_DNA"/>
</dbReference>
<feature type="domain" description="Pyridine nucleotide-disulphide oxidoreductase dimerisation" evidence="1">
    <location>
        <begin position="4"/>
        <end position="77"/>
    </location>
</feature>
<sequence>MTRPLASVGLSETEARQSGRSVLVTSVPVASIAVMPRPKIVGDPRGLIKFLVDAESHQILGATLYCVDSQELINAVFAQLKPLS</sequence>
<dbReference type="KEGG" id="nae:BHE16_06195"/>
<protein>
    <submittedName>
        <fullName evidence="3">Pyruvate/2-oxoglutarate dehydrogenase complex dihydrolipoamide dehydrogenase (E3) component</fullName>
    </submittedName>
</protein>
<keyword evidence="4" id="KW-1185">Reference proteome</keyword>
<reference evidence="3 5" key="2">
    <citation type="submission" date="2020-08" db="EMBL/GenBank/DDBJ databases">
        <title>Sequencing the genomes of 1000 actinobacteria strains.</title>
        <authorList>
            <person name="Klenk H.-P."/>
        </authorList>
    </citation>
    <scope>NUCLEOTIDE SEQUENCE [LARGE SCALE GENOMIC DNA]</scope>
    <source>
        <strain evidence="3 5">DSM 105783</strain>
    </source>
</reference>
<gene>
    <name evidence="2" type="ORF">BHE16_06195</name>
    <name evidence="3" type="ORF">HD598_001068</name>
</gene>
<accession>A0A1L2ZNQ2</accession>
<dbReference type="Proteomes" id="UP000580797">
    <property type="component" value="Unassembled WGS sequence"/>
</dbReference>
<dbReference type="Gene3D" id="3.30.390.30">
    <property type="match status" value="1"/>
</dbReference>
<evidence type="ECO:0000313" key="2">
    <source>
        <dbReference type="EMBL" id="APF40671.1"/>
    </source>
</evidence>
<proteinExistence type="predicted"/>